<proteinExistence type="predicted"/>
<feature type="region of interest" description="Disordered" evidence="1">
    <location>
        <begin position="135"/>
        <end position="168"/>
    </location>
</feature>
<reference evidence="2 3" key="1">
    <citation type="submission" date="2019-08" db="EMBL/GenBank/DDBJ databases">
        <authorList>
            <person name="Peeters C."/>
        </authorList>
    </citation>
    <scope>NUCLEOTIDE SEQUENCE [LARGE SCALE GENOMIC DNA]</scope>
    <source>
        <strain evidence="2 3">LMG 31107</strain>
    </source>
</reference>
<evidence type="ECO:0000313" key="3">
    <source>
        <dbReference type="Proteomes" id="UP000396788"/>
    </source>
</evidence>
<evidence type="ECO:0000313" key="2">
    <source>
        <dbReference type="EMBL" id="VVE16947.1"/>
    </source>
</evidence>
<feature type="compositionally biased region" description="Polar residues" evidence="1">
    <location>
        <begin position="135"/>
        <end position="154"/>
    </location>
</feature>
<sequence length="168" mass="19098">MKNVNQNLTVPSTDISSTQEWTCDPDLIEIYIGSAFLEKAKVCVDFMQSQEVDQVKIWFAFGYEMFQDIDNVIEEDVSVAVNHNDHEYVKFEPEYRLDGCHAQIDRDGDVRAEFAFKHTSDKLWADIGNIKTLREQLSGSERGSANDATHSTEPQPNPARSEAPRRGL</sequence>
<gene>
    <name evidence="2" type="ORF">PCE31107_02945</name>
</gene>
<dbReference type="AlphaFoldDB" id="A0A5E4VWI2"/>
<accession>A0A5E4VWI2</accession>
<organism evidence="2 3">
    <name type="scientific">Pandoraea cepalis</name>
    <dbReference type="NCBI Taxonomy" id="2508294"/>
    <lineage>
        <taxon>Bacteria</taxon>
        <taxon>Pseudomonadati</taxon>
        <taxon>Pseudomonadota</taxon>
        <taxon>Betaproteobacteria</taxon>
        <taxon>Burkholderiales</taxon>
        <taxon>Burkholderiaceae</taxon>
        <taxon>Pandoraea</taxon>
    </lineage>
</organism>
<dbReference type="Proteomes" id="UP000396788">
    <property type="component" value="Unassembled WGS sequence"/>
</dbReference>
<name>A0A5E4VWI2_9BURK</name>
<evidence type="ECO:0000256" key="1">
    <source>
        <dbReference type="SAM" id="MobiDB-lite"/>
    </source>
</evidence>
<dbReference type="EMBL" id="CABPRY010000006">
    <property type="protein sequence ID" value="VVE16947.1"/>
    <property type="molecule type" value="Genomic_DNA"/>
</dbReference>
<protein>
    <submittedName>
        <fullName evidence="2">Uncharacterized protein</fullName>
    </submittedName>
</protein>
<dbReference type="RefSeq" id="WP_150609352.1">
    <property type="nucleotide sequence ID" value="NZ_CABPRY010000006.1"/>
</dbReference>